<dbReference type="Proteomes" id="UP000003167">
    <property type="component" value="Unassembled WGS sequence"/>
</dbReference>
<dbReference type="Pfam" id="PF07940">
    <property type="entry name" value="Hepar_II_III_C"/>
    <property type="match status" value="1"/>
</dbReference>
<dbReference type="PATRIC" id="fig|999422.3.peg.487"/>
<dbReference type="PROSITE" id="PS51257">
    <property type="entry name" value="PROKAR_LIPOPROTEIN"/>
    <property type="match status" value="1"/>
</dbReference>
<feature type="signal peptide" evidence="2">
    <location>
        <begin position="1"/>
        <end position="18"/>
    </location>
</feature>
<dbReference type="EMBL" id="AGEK01000016">
    <property type="protein sequence ID" value="EHO72898.1"/>
    <property type="molecule type" value="Genomic_DNA"/>
</dbReference>
<evidence type="ECO:0000259" key="3">
    <source>
        <dbReference type="Pfam" id="PF07940"/>
    </source>
</evidence>
<dbReference type="STRING" id="999422.HMPREF9944_00491"/>
<comment type="subcellular location">
    <subcellularLocation>
        <location evidence="1">Cell envelope</location>
    </subcellularLocation>
</comment>
<evidence type="ECO:0000313" key="5">
    <source>
        <dbReference type="Proteomes" id="UP000003167"/>
    </source>
</evidence>
<name>H1HJZ7_9BACT</name>
<gene>
    <name evidence="4" type="ORF">HMPREF9944_00491</name>
</gene>
<accession>H1HJZ7</accession>
<reference evidence="4 5" key="1">
    <citation type="submission" date="2011-12" db="EMBL/GenBank/DDBJ databases">
        <title>The Genome Sequence of Prevotella maculosa OT 289.</title>
        <authorList>
            <consortium name="The Broad Institute Genome Sequencing Platform"/>
            <person name="Earl A."/>
            <person name="Ward D."/>
            <person name="Feldgarden M."/>
            <person name="Gevers D."/>
            <person name="Izard J."/>
            <person name="Blanton J.M."/>
            <person name="Mathney J."/>
            <person name="Tanner A.C."/>
            <person name="Dewhirst F.E."/>
            <person name="Young S.K."/>
            <person name="Zeng Q."/>
            <person name="Gargeya S."/>
            <person name="Fitzgerald M."/>
            <person name="Haas B."/>
            <person name="Abouelleil A."/>
            <person name="Alvarado L."/>
            <person name="Arachchi H.M."/>
            <person name="Berlin A."/>
            <person name="Chapman S.B."/>
            <person name="Gearin G."/>
            <person name="Goldberg J."/>
            <person name="Griggs A."/>
            <person name="Gujja S."/>
            <person name="Hansen M."/>
            <person name="Heiman D."/>
            <person name="Howarth C."/>
            <person name="Larimer J."/>
            <person name="Lui A."/>
            <person name="MacDonald P.J.P."/>
            <person name="McCowen C."/>
            <person name="Montmayeur A."/>
            <person name="Murphy C."/>
            <person name="Neiman D."/>
            <person name="Pearson M."/>
            <person name="Priest M."/>
            <person name="Roberts A."/>
            <person name="Saif S."/>
            <person name="Shea T."/>
            <person name="Sisk P."/>
            <person name="Stolte C."/>
            <person name="Sykes S."/>
            <person name="Wortman J."/>
            <person name="Nusbaum C."/>
            <person name="Birren B."/>
        </authorList>
    </citation>
    <scope>NUCLEOTIDE SEQUENCE [LARGE SCALE GENOMIC DNA]</scope>
    <source>
        <strain evidence="4 5">OT 289</strain>
    </source>
</reference>
<proteinExistence type="predicted"/>
<evidence type="ECO:0000256" key="2">
    <source>
        <dbReference type="SAM" id="SignalP"/>
    </source>
</evidence>
<sequence length="711" mass="80656">MRKTLFTMVLTAALSATIMTVSCRNPIDVPDDKGTVCPVYSVRASHPRLFVTKEDIPNIKSAAKTSARNTYWQTKEDVDNLLHGSISFPNPTAVNGTENGWVISKVSQVAMLYLITGKKEYLDYTKKFLQKIIEYYRIRIDNNLNADWYVFPQISTLCAYDWIYDALTQDEREKIGKSLYQVMMDIAWHGEGLRPQRIRENTGGYNTGFYGTDALPWYIAITFYNDGIDDARCEKMFQKGLQLNMKMTQFRSELIGKNGGGSTGCVGYALGAYPVADFNFIRSYRAATGIDMSQKLDYVLGYLNFIDWNRLPGNREFGFGDSYHYDCLLPEKEINYHLREIATLYGSSPNVQRLLGLFNKKNYTERLPFMPFLQKYPQGTPGASSPGKGAMYFDGTGEVIMRSGTGADDTYALFVSGGRTSYHKHFDNNHFTIYKKGYRALDTGTRPEPGWHLSHYYARTVAHNCVTIRMPDERMPGYWGGGASTENKFEPIPNDGGQSSTLGSVLKEMRTTDDYVYLASDATKSYNSKKASLVVREFIYFYPDLFVVFDRVAAIDKNYPKTWLIHTINEPVMKGDREFSETSDGGKMICRTLYPANAMLTKIGGSGKDFWSDGRNWPLPKLTPQEYGYNMNLPPANHPQLGHWRMEVSPQTASKEDLFMHIIQVGDKNLSDLPDTETFETATQIGVKFTYLGKNHTLTFDKTKAYGCRIQ</sequence>
<dbReference type="Gene3D" id="2.70.98.70">
    <property type="match status" value="1"/>
</dbReference>
<dbReference type="RefSeq" id="WP_008564197.1">
    <property type="nucleotide sequence ID" value="NZ_JH594501.1"/>
</dbReference>
<dbReference type="InterPro" id="IPR012480">
    <property type="entry name" value="Hepar_II_III_C"/>
</dbReference>
<keyword evidence="2" id="KW-0732">Signal</keyword>
<comment type="caution">
    <text evidence="4">The sequence shown here is derived from an EMBL/GenBank/DDBJ whole genome shotgun (WGS) entry which is preliminary data.</text>
</comment>
<dbReference type="Gene3D" id="1.50.10.100">
    <property type="entry name" value="Chondroitin AC/alginate lyase"/>
    <property type="match status" value="1"/>
</dbReference>
<feature type="domain" description="Heparinase II/III-like C-terminal" evidence="3">
    <location>
        <begin position="391"/>
        <end position="557"/>
    </location>
</feature>
<feature type="chain" id="PRO_5003551463" description="Heparinase II/III-like C-terminal domain-containing protein" evidence="2">
    <location>
        <begin position="19"/>
        <end position="711"/>
    </location>
</feature>
<organism evidence="4 5">
    <name type="scientific">Segatella maculosa OT 289</name>
    <dbReference type="NCBI Taxonomy" id="999422"/>
    <lineage>
        <taxon>Bacteria</taxon>
        <taxon>Pseudomonadati</taxon>
        <taxon>Bacteroidota</taxon>
        <taxon>Bacteroidia</taxon>
        <taxon>Bacteroidales</taxon>
        <taxon>Prevotellaceae</taxon>
        <taxon>Segatella</taxon>
    </lineage>
</organism>
<dbReference type="InterPro" id="IPR008929">
    <property type="entry name" value="Chondroitin_lyas"/>
</dbReference>
<protein>
    <recommendedName>
        <fullName evidence="3">Heparinase II/III-like C-terminal domain-containing protein</fullName>
    </recommendedName>
</protein>
<dbReference type="SUPFAM" id="SSF48230">
    <property type="entry name" value="Chondroitin AC/alginate lyase"/>
    <property type="match status" value="1"/>
</dbReference>
<dbReference type="HOGENOM" id="CLU_389651_0_0_10"/>
<evidence type="ECO:0000256" key="1">
    <source>
        <dbReference type="ARBA" id="ARBA00004196"/>
    </source>
</evidence>
<evidence type="ECO:0000313" key="4">
    <source>
        <dbReference type="EMBL" id="EHO72898.1"/>
    </source>
</evidence>
<dbReference type="OrthoDB" id="9147455at2"/>
<dbReference type="AlphaFoldDB" id="H1HJZ7"/>
<keyword evidence="5" id="KW-1185">Reference proteome</keyword>